<dbReference type="InterPro" id="IPR053842">
    <property type="entry name" value="NikA-like"/>
</dbReference>
<dbReference type="RefSeq" id="WP_115855684.1">
    <property type="nucleotide sequence ID" value="NZ_QRDJ01000013.1"/>
</dbReference>
<gene>
    <name evidence="1" type="ORF">C8D72_3474</name>
</gene>
<dbReference type="Proteomes" id="UP000256334">
    <property type="component" value="Unassembled WGS sequence"/>
</dbReference>
<evidence type="ECO:0000313" key="2">
    <source>
        <dbReference type="Proteomes" id="UP000256334"/>
    </source>
</evidence>
<proteinExistence type="predicted"/>
<protein>
    <submittedName>
        <fullName evidence="1">Mobilization protein MobC</fullName>
    </submittedName>
</protein>
<dbReference type="Pfam" id="PF21983">
    <property type="entry name" value="NikA-like"/>
    <property type="match status" value="1"/>
</dbReference>
<dbReference type="EMBL" id="QRDJ01000013">
    <property type="protein sequence ID" value="REC93316.1"/>
    <property type="molecule type" value="Genomic_DNA"/>
</dbReference>
<keyword evidence="2" id="KW-1185">Reference proteome</keyword>
<evidence type="ECO:0000313" key="1">
    <source>
        <dbReference type="EMBL" id="REC93316.1"/>
    </source>
</evidence>
<comment type="caution">
    <text evidence="1">The sequence shown here is derived from an EMBL/GenBank/DDBJ whole genome shotgun (WGS) entry which is preliminary data.</text>
</comment>
<organism evidence="1 2">
    <name type="scientific">Kushneria indalinina DSM 14324</name>
    <dbReference type="NCBI Taxonomy" id="1122140"/>
    <lineage>
        <taxon>Bacteria</taxon>
        <taxon>Pseudomonadati</taxon>
        <taxon>Pseudomonadota</taxon>
        <taxon>Gammaproteobacteria</taxon>
        <taxon>Oceanospirillales</taxon>
        <taxon>Halomonadaceae</taxon>
        <taxon>Kushneria</taxon>
    </lineage>
</organism>
<dbReference type="AlphaFoldDB" id="A0A3D9DRL3"/>
<reference evidence="1 2" key="1">
    <citation type="submission" date="2018-07" db="EMBL/GenBank/DDBJ databases">
        <title>Genomic Encyclopedia of Type Strains, Phase IV (KMG-IV): sequencing the most valuable type-strain genomes for metagenomic binning, comparative biology and taxonomic classification.</title>
        <authorList>
            <person name="Goeker M."/>
        </authorList>
    </citation>
    <scope>NUCLEOTIDE SEQUENCE [LARGE SCALE GENOMIC DNA]</scope>
    <source>
        <strain evidence="1 2">DSM 14324</strain>
    </source>
</reference>
<accession>A0A3D9DRL3</accession>
<dbReference type="OrthoDB" id="7063687at2"/>
<name>A0A3D9DRL3_9GAMM</name>
<sequence>MADETNKDEVITFRLSQSDYAPYGKAISDSGTNKSAFFRDVFLQLSPTVEIKQTSQAPTANKQMLFYANKASNNLNQIARQLNYAAKSGVMSRSMLNRAVIALESIEREFRKKSRK</sequence>